<dbReference type="EMBL" id="JAPDNS010000001">
    <property type="protein sequence ID" value="MCW3484379.1"/>
    <property type="molecule type" value="Genomic_DNA"/>
</dbReference>
<dbReference type="InterPro" id="IPR023213">
    <property type="entry name" value="CAT-like_dom_sf"/>
</dbReference>
<dbReference type="Pfam" id="PF13193">
    <property type="entry name" value="AMP-binding_C"/>
    <property type="match status" value="1"/>
</dbReference>
<dbReference type="InterPro" id="IPR042099">
    <property type="entry name" value="ANL_N_sf"/>
</dbReference>
<dbReference type="InterPro" id="IPR000873">
    <property type="entry name" value="AMP-dep_synth/lig_dom"/>
</dbReference>
<dbReference type="SUPFAM" id="SSF47336">
    <property type="entry name" value="ACP-like"/>
    <property type="match status" value="2"/>
</dbReference>
<dbReference type="InterPro" id="IPR009081">
    <property type="entry name" value="PP-bd_ACP"/>
</dbReference>
<accession>A0ABT3IK96</accession>
<dbReference type="NCBIfam" id="TIGR01733">
    <property type="entry name" value="AA-adenyl-dom"/>
    <property type="match status" value="1"/>
</dbReference>
<dbReference type="InterPro" id="IPR010071">
    <property type="entry name" value="AA_adenyl_dom"/>
</dbReference>
<feature type="domain" description="Carrier" evidence="1">
    <location>
        <begin position="869"/>
        <end position="945"/>
    </location>
</feature>
<dbReference type="Pfam" id="PF00668">
    <property type="entry name" value="Condensation"/>
    <property type="match status" value="2"/>
</dbReference>
<dbReference type="InterPro" id="IPR025110">
    <property type="entry name" value="AMP-bd_C"/>
</dbReference>
<dbReference type="PIRSF" id="PIRSF001617">
    <property type="entry name" value="Alpha-AR"/>
    <property type="match status" value="1"/>
</dbReference>
<evidence type="ECO:0000313" key="2">
    <source>
        <dbReference type="EMBL" id="MCW3484379.1"/>
    </source>
</evidence>
<dbReference type="PANTHER" id="PTHR45527">
    <property type="entry name" value="NONRIBOSOMAL PEPTIDE SYNTHETASE"/>
    <property type="match status" value="1"/>
</dbReference>
<dbReference type="RefSeq" id="WP_264729958.1">
    <property type="nucleotide sequence ID" value="NZ_JAPDNR010000001.1"/>
</dbReference>
<proteinExistence type="predicted"/>
<dbReference type="Gene3D" id="3.40.50.12780">
    <property type="entry name" value="N-terminal domain of ligase-like"/>
    <property type="match status" value="1"/>
</dbReference>
<dbReference type="PANTHER" id="PTHR45527:SF14">
    <property type="entry name" value="PLIPASTATIN SYNTHASE SUBUNIT B"/>
    <property type="match status" value="1"/>
</dbReference>
<dbReference type="Gene3D" id="3.30.300.30">
    <property type="match status" value="1"/>
</dbReference>
<dbReference type="PROSITE" id="PS00455">
    <property type="entry name" value="AMP_BINDING"/>
    <property type="match status" value="1"/>
</dbReference>
<feature type="domain" description="Carrier" evidence="1">
    <location>
        <begin position="792"/>
        <end position="870"/>
    </location>
</feature>
<reference evidence="2 3" key="1">
    <citation type="submission" date="2022-10" db="EMBL/GenBank/DDBJ databases">
        <title>Chitinophaga nivalis PC15 sp. nov., isolated from Pyeongchang county, South Korea.</title>
        <authorList>
            <person name="Trinh H.N."/>
        </authorList>
    </citation>
    <scope>NUCLEOTIDE SEQUENCE [LARGE SCALE GENOMIC DNA]</scope>
    <source>
        <strain evidence="2 3">PC14</strain>
    </source>
</reference>
<evidence type="ECO:0000259" key="1">
    <source>
        <dbReference type="PROSITE" id="PS50075"/>
    </source>
</evidence>
<dbReference type="InterPro" id="IPR020845">
    <property type="entry name" value="AMP-binding_CS"/>
</dbReference>
<sequence>MRNTADHNRQEPVSGSFLPAEEEQALPVVLQQQLSYWKKYVFNEDITPLELPADFHRPAVKSLESAAARYLFTAADTALLLETAAQHRVSLLTVLTAVVSVLLKKTANQDDIILGTVTTGVAGLINKLPLRARISGTMRCHELLLYWRDIIQQAFSNREIPFDELVKELDIWQDPSRSSLFDVMVVLDMASITEVAAVPPSAVPAATAGYDLTFFFTLQRDQLQLELTYNTTLFTAATAERFIGYLVTIAGITCRHPDSSIKAVSVSDAEELQQIFSKADQTAVGYREEDTIISLFARAVATYPDNIALTANGRQLTYRELDVKSGQLARLLKEQYQVLPEEFVALHMDRTEWMVIAILAVLKAGAVYVPVDPVYPAPRITYILQDGDSRLLLYDVPPAHPLPEEVIPVDITQVNTALLTPYTAAVTPGQLAYVIYTSGTTGHPKGVLIEHRHVNRLLFNDADIYDFKETDSWSLFHSYCFDFSVWEMYGALLKGGRLVVVPKVVAQDALSFYDFLKQEKITVLNQTPTAFRSLLMNSGRFVKSDLAVRYVIFGGEILLPEILVPWKKVFTECRMINMYGITETTVFVTYKEITGEEIIVNKSNIGRVIPTLSCYVLDRDLSICPVQTIGEIYVGGAGVARGYHNRAALTAERFIADPFRPGERMYRSGDYARVLPDGDIEYIGRKDEQVKIRGHRIELGDIESWLAKHTAIKDVLVLAGEKDGDKCLIAYYVADQKIKVSALREYLADKLPAYMIPAYFMHLSHFPMTPNDKVDKKALPPAAIETDHQPVIVVGSREEEMATIWSEVLKIDRGQINNTTSFFELGGDSLKMLRVISMSRNAGMALTLDQFMETPYITVGSKTAGTNTAGKQRLEDMLRDIWAAVLLLDKKEIRADSNFFELGGDSLKMLRVIAMCREKGVELTLQQFLDKPYITTSGGAANNVGISPVEPEYIVADDVNDGLNFMLSPIQQWFFDQDNNGRKLLVHSSWYITADYDIEKLRLCFIKILETHDALRLSFVKHHGVWFQRYRPVVEVAAMLVVRELKDQPDVDLQTCREMALQEISTTGQTTFFAAIYSENDRPILFMCCHHLVADAVSWQIVLQDLEYYYYNMQFAFELDSVNR</sequence>
<dbReference type="PROSITE" id="PS50075">
    <property type="entry name" value="CARRIER"/>
    <property type="match status" value="2"/>
</dbReference>
<dbReference type="InterPro" id="IPR001242">
    <property type="entry name" value="Condensation_dom"/>
</dbReference>
<dbReference type="InterPro" id="IPR036736">
    <property type="entry name" value="ACP-like_sf"/>
</dbReference>
<gene>
    <name evidence="2" type="ORF">OL497_10770</name>
</gene>
<protein>
    <submittedName>
        <fullName evidence="2">Amino acid adenylation domain-containing protein</fullName>
    </submittedName>
</protein>
<dbReference type="Proteomes" id="UP001207742">
    <property type="component" value="Unassembled WGS sequence"/>
</dbReference>
<comment type="caution">
    <text evidence="2">The sequence shown here is derived from an EMBL/GenBank/DDBJ whole genome shotgun (WGS) entry which is preliminary data.</text>
</comment>
<dbReference type="Gene3D" id="1.10.1200.10">
    <property type="entry name" value="ACP-like"/>
    <property type="match status" value="2"/>
</dbReference>
<dbReference type="Pfam" id="PF00550">
    <property type="entry name" value="PP-binding"/>
    <property type="match status" value="2"/>
</dbReference>
<name>A0ABT3IK96_9BACT</name>
<dbReference type="SUPFAM" id="SSF52777">
    <property type="entry name" value="CoA-dependent acyltransferases"/>
    <property type="match status" value="2"/>
</dbReference>
<evidence type="ECO:0000313" key="3">
    <source>
        <dbReference type="Proteomes" id="UP001207742"/>
    </source>
</evidence>
<organism evidence="2 3">
    <name type="scientific">Chitinophaga nivalis</name>
    <dbReference type="NCBI Taxonomy" id="2991709"/>
    <lineage>
        <taxon>Bacteria</taxon>
        <taxon>Pseudomonadati</taxon>
        <taxon>Bacteroidota</taxon>
        <taxon>Chitinophagia</taxon>
        <taxon>Chitinophagales</taxon>
        <taxon>Chitinophagaceae</taxon>
        <taxon>Chitinophaga</taxon>
    </lineage>
</organism>
<dbReference type="SUPFAM" id="SSF56801">
    <property type="entry name" value="Acetyl-CoA synthetase-like"/>
    <property type="match status" value="1"/>
</dbReference>
<dbReference type="CDD" id="cd17643">
    <property type="entry name" value="A_NRPS_Cytc1-like"/>
    <property type="match status" value="1"/>
</dbReference>
<keyword evidence="3" id="KW-1185">Reference proteome</keyword>
<dbReference type="InterPro" id="IPR045851">
    <property type="entry name" value="AMP-bd_C_sf"/>
</dbReference>
<dbReference type="Gene3D" id="3.30.559.10">
    <property type="entry name" value="Chloramphenicol acetyltransferase-like domain"/>
    <property type="match status" value="2"/>
</dbReference>
<dbReference type="Gene3D" id="3.30.559.30">
    <property type="entry name" value="Nonribosomal peptide synthetase, condensation domain"/>
    <property type="match status" value="1"/>
</dbReference>
<dbReference type="Pfam" id="PF00501">
    <property type="entry name" value="AMP-binding"/>
    <property type="match status" value="1"/>
</dbReference>